<accession>K0RC40</accession>
<name>K0RC40_THAOC</name>
<protein>
    <submittedName>
        <fullName evidence="2">Uncharacterized protein</fullName>
    </submittedName>
</protein>
<comment type="caution">
    <text evidence="2">The sequence shown here is derived from an EMBL/GenBank/DDBJ whole genome shotgun (WGS) entry which is preliminary data.</text>
</comment>
<evidence type="ECO:0000256" key="1">
    <source>
        <dbReference type="SAM" id="MobiDB-lite"/>
    </source>
</evidence>
<feature type="region of interest" description="Disordered" evidence="1">
    <location>
        <begin position="1"/>
        <end position="77"/>
    </location>
</feature>
<dbReference type="AlphaFoldDB" id="K0RC40"/>
<gene>
    <name evidence="2" type="ORF">THAOC_37400</name>
</gene>
<feature type="compositionally biased region" description="Low complexity" evidence="1">
    <location>
        <begin position="13"/>
        <end position="24"/>
    </location>
</feature>
<feature type="compositionally biased region" description="Basic and acidic residues" evidence="1">
    <location>
        <begin position="352"/>
        <end position="369"/>
    </location>
</feature>
<organism evidence="2 3">
    <name type="scientific">Thalassiosira oceanica</name>
    <name type="common">Marine diatom</name>
    <dbReference type="NCBI Taxonomy" id="159749"/>
    <lineage>
        <taxon>Eukaryota</taxon>
        <taxon>Sar</taxon>
        <taxon>Stramenopiles</taxon>
        <taxon>Ochrophyta</taxon>
        <taxon>Bacillariophyta</taxon>
        <taxon>Coscinodiscophyceae</taxon>
        <taxon>Thalassiosirophycidae</taxon>
        <taxon>Thalassiosirales</taxon>
        <taxon>Thalassiosiraceae</taxon>
        <taxon>Thalassiosira</taxon>
    </lineage>
</organism>
<evidence type="ECO:0000313" key="3">
    <source>
        <dbReference type="Proteomes" id="UP000266841"/>
    </source>
</evidence>
<keyword evidence="3" id="KW-1185">Reference proteome</keyword>
<dbReference type="EMBL" id="AGNL01050193">
    <property type="protein sequence ID" value="EJK44092.1"/>
    <property type="molecule type" value="Genomic_DNA"/>
</dbReference>
<dbReference type="Proteomes" id="UP000266841">
    <property type="component" value="Unassembled WGS sequence"/>
</dbReference>
<evidence type="ECO:0000313" key="2">
    <source>
        <dbReference type="EMBL" id="EJK44092.1"/>
    </source>
</evidence>
<reference evidence="2 3" key="1">
    <citation type="journal article" date="2012" name="Genome Biol.">
        <title>Genome and low-iron response of an oceanic diatom adapted to chronic iron limitation.</title>
        <authorList>
            <person name="Lommer M."/>
            <person name="Specht M."/>
            <person name="Roy A.S."/>
            <person name="Kraemer L."/>
            <person name="Andreson R."/>
            <person name="Gutowska M.A."/>
            <person name="Wolf J."/>
            <person name="Bergner S.V."/>
            <person name="Schilhabel M.B."/>
            <person name="Klostermeier U.C."/>
            <person name="Beiko R.G."/>
            <person name="Rosenstiel P."/>
            <person name="Hippler M."/>
            <person name="Laroche J."/>
        </authorList>
    </citation>
    <scope>NUCLEOTIDE SEQUENCE [LARGE SCALE GENOMIC DNA]</scope>
    <source>
        <strain evidence="2 3">CCMP1005</strain>
    </source>
</reference>
<feature type="region of interest" description="Disordered" evidence="1">
    <location>
        <begin position="352"/>
        <end position="378"/>
    </location>
</feature>
<sequence length="447" mass="48711">MSEEDCKLRTQNGLSAGSGSGQASEARKTPQPRPLPHDLHPEPLPQQTSAAPAPPLRSLRLVKRRDPRPAAPPPPLEVVDRHLVLVVPQQARGGLPAPPLGLVPAPRAHALPQLPRVVQPPDPLGVPADVAGLHEVARVAVSDQVGYPPRTASHDRYAGRHALQDHEPERLRVGRHHEAVGRREGAGQVVPAQLAGEDGPVPVEQGAEAGLLRTLPHHAEADVVGELVHHLLDLRQALLGPEPSDVSQEEVPLVRVFRHHPRPTELVRPVPGMEPLYVDPLPPDSHAGYAVIPKLLSELRTRRQRQVGEAVYDPQGEPRGRLEEAEAVGPRVHRQVGVVAHDERHRVTPGVVDRREEEEARRDGVDEVRPPPLEQPRPHAVRHVEGQAEGLVEGEGEAARVVDRVSRHLLGKVLERLGRVDGRRQYVDLVAREAEAAEHLLEAVGVA</sequence>
<proteinExistence type="predicted"/>